<evidence type="ECO:0000256" key="5">
    <source>
        <dbReference type="ARBA" id="ARBA00022989"/>
    </source>
</evidence>
<feature type="transmembrane region" description="Helical" evidence="7">
    <location>
        <begin position="58"/>
        <end position="80"/>
    </location>
</feature>
<dbReference type="PIRSF" id="PIRSF006603">
    <property type="entry name" value="DinF"/>
    <property type="match status" value="1"/>
</dbReference>
<dbReference type="InterPro" id="IPR002528">
    <property type="entry name" value="MATE_fam"/>
</dbReference>
<accession>A0ABP9FJV9</accession>
<evidence type="ECO:0000256" key="4">
    <source>
        <dbReference type="ARBA" id="ARBA00022692"/>
    </source>
</evidence>
<gene>
    <name evidence="8" type="ORF">GCM10025789_24260</name>
</gene>
<feature type="transmembrane region" description="Helical" evidence="7">
    <location>
        <begin position="281"/>
        <end position="298"/>
    </location>
</feature>
<dbReference type="CDD" id="cd13138">
    <property type="entry name" value="MATE_yoeA_like"/>
    <property type="match status" value="1"/>
</dbReference>
<comment type="caution">
    <text evidence="8">The sequence shown here is derived from an EMBL/GenBank/DDBJ whole genome shotgun (WGS) entry which is preliminary data.</text>
</comment>
<dbReference type="PANTHER" id="PTHR43549:SF3">
    <property type="entry name" value="MULTIDRUG RESISTANCE PROTEIN YPNP-RELATED"/>
    <property type="match status" value="1"/>
</dbReference>
<feature type="transmembrane region" description="Helical" evidence="7">
    <location>
        <begin position="411"/>
        <end position="433"/>
    </location>
</feature>
<feature type="transmembrane region" description="Helical" evidence="7">
    <location>
        <begin position="134"/>
        <end position="153"/>
    </location>
</feature>
<keyword evidence="2" id="KW-0813">Transport</keyword>
<dbReference type="InterPro" id="IPR052031">
    <property type="entry name" value="Membrane_Transporter-Flippase"/>
</dbReference>
<proteinExistence type="predicted"/>
<evidence type="ECO:0000256" key="3">
    <source>
        <dbReference type="ARBA" id="ARBA00022475"/>
    </source>
</evidence>
<dbReference type="RefSeq" id="WP_345583203.1">
    <property type="nucleotide sequence ID" value="NZ_BAABLV010000036.1"/>
</dbReference>
<dbReference type="PANTHER" id="PTHR43549">
    <property type="entry name" value="MULTIDRUG RESISTANCE PROTEIN YPNP-RELATED"/>
    <property type="match status" value="1"/>
</dbReference>
<keyword evidence="6 7" id="KW-0472">Membrane</keyword>
<dbReference type="InterPro" id="IPR048279">
    <property type="entry name" value="MdtK-like"/>
</dbReference>
<evidence type="ECO:0000256" key="7">
    <source>
        <dbReference type="SAM" id="Phobius"/>
    </source>
</evidence>
<protein>
    <submittedName>
        <fullName evidence="8">MATE family efflux transporter</fullName>
    </submittedName>
</protein>
<feature type="transmembrane region" description="Helical" evidence="7">
    <location>
        <begin position="239"/>
        <end position="261"/>
    </location>
</feature>
<feature type="transmembrane region" description="Helical" evidence="7">
    <location>
        <begin position="358"/>
        <end position="378"/>
    </location>
</feature>
<dbReference type="Proteomes" id="UP001501521">
    <property type="component" value="Unassembled WGS sequence"/>
</dbReference>
<keyword evidence="5 7" id="KW-1133">Transmembrane helix</keyword>
<dbReference type="Pfam" id="PF01554">
    <property type="entry name" value="MatE"/>
    <property type="match status" value="2"/>
</dbReference>
<feature type="transmembrane region" description="Helical" evidence="7">
    <location>
        <begin position="318"/>
        <end position="338"/>
    </location>
</feature>
<evidence type="ECO:0000313" key="9">
    <source>
        <dbReference type="Proteomes" id="UP001501521"/>
    </source>
</evidence>
<feature type="transmembrane region" description="Helical" evidence="7">
    <location>
        <begin position="165"/>
        <end position="187"/>
    </location>
</feature>
<organism evidence="8 9">
    <name type="scientific">Tessaracoccus lubricantis</name>
    <dbReference type="NCBI Taxonomy" id="545543"/>
    <lineage>
        <taxon>Bacteria</taxon>
        <taxon>Bacillati</taxon>
        <taxon>Actinomycetota</taxon>
        <taxon>Actinomycetes</taxon>
        <taxon>Propionibacteriales</taxon>
        <taxon>Propionibacteriaceae</taxon>
        <taxon>Tessaracoccus</taxon>
    </lineage>
</organism>
<feature type="transmembrane region" description="Helical" evidence="7">
    <location>
        <begin position="92"/>
        <end position="114"/>
    </location>
</feature>
<keyword evidence="9" id="KW-1185">Reference proteome</keyword>
<feature type="transmembrane region" description="Helical" evidence="7">
    <location>
        <begin position="385"/>
        <end position="405"/>
    </location>
</feature>
<feature type="transmembrane region" description="Helical" evidence="7">
    <location>
        <begin position="193"/>
        <end position="213"/>
    </location>
</feature>
<keyword evidence="4 7" id="KW-0812">Transmembrane</keyword>
<keyword evidence="3" id="KW-1003">Cell membrane</keyword>
<comment type="subcellular location">
    <subcellularLocation>
        <location evidence="1">Cell membrane</location>
        <topology evidence="1">Multi-pass membrane protein</topology>
    </subcellularLocation>
</comment>
<evidence type="ECO:0000256" key="2">
    <source>
        <dbReference type="ARBA" id="ARBA00022448"/>
    </source>
</evidence>
<sequence length="466" mass="48772">MAKNLTVGSPLRLIIVFTLPLLIGNLFQQGYAVADAVVVGRMLGVDALAAVGASGSLQFLLFGFAMGCSAGLAIPVSRAFGAGDLPAMRRAVATGIVISAVVALAITLIGTLGARTLLSWLGTPPELMAQSTTFLVVLFSGSFATVAFNYLSAVIRALGDSRTPLVFLVIATVLNVALVIVFIGALGTGVGGAALATVVAQAISVLLCIILIWRRMPHLHLSRADWRLELPKVRESTNLGVTLGFQMSIIALGAAMLQFGINGLGTDAVAAFTAAMRVDQVAVIPLATVGVAITTYVAQNAGAREWRRIRTGVRQALLVAMGMALALGLVIFVGGAWMVRMFVGDGQDRVVGMAHDYLIVNAALYAILAVLFVTRHAIQGLGSTLAPTMAGVFELVARGVIGVFVVGQAGFLAVILAAPVAWVAALIPLLIAWRYHHRRLVLSEREAEDAARLEAQEDPHLQPCVA</sequence>
<dbReference type="EMBL" id="BAABLV010000036">
    <property type="protein sequence ID" value="GAA4904332.1"/>
    <property type="molecule type" value="Genomic_DNA"/>
</dbReference>
<evidence type="ECO:0000313" key="8">
    <source>
        <dbReference type="EMBL" id="GAA4904332.1"/>
    </source>
</evidence>
<evidence type="ECO:0000256" key="1">
    <source>
        <dbReference type="ARBA" id="ARBA00004651"/>
    </source>
</evidence>
<name>A0ABP9FJV9_9ACTN</name>
<dbReference type="NCBIfam" id="TIGR00797">
    <property type="entry name" value="matE"/>
    <property type="match status" value="1"/>
</dbReference>
<reference evidence="9" key="1">
    <citation type="journal article" date="2019" name="Int. J. Syst. Evol. Microbiol.">
        <title>The Global Catalogue of Microorganisms (GCM) 10K type strain sequencing project: providing services to taxonomists for standard genome sequencing and annotation.</title>
        <authorList>
            <consortium name="The Broad Institute Genomics Platform"/>
            <consortium name="The Broad Institute Genome Sequencing Center for Infectious Disease"/>
            <person name="Wu L."/>
            <person name="Ma J."/>
        </authorList>
    </citation>
    <scope>NUCLEOTIDE SEQUENCE [LARGE SCALE GENOMIC DNA]</scope>
    <source>
        <strain evidence="9">JCM 19125</strain>
    </source>
</reference>
<evidence type="ECO:0000256" key="6">
    <source>
        <dbReference type="ARBA" id="ARBA00023136"/>
    </source>
</evidence>